<evidence type="ECO:0000256" key="1">
    <source>
        <dbReference type="SAM" id="Phobius"/>
    </source>
</evidence>
<dbReference type="EMBL" id="CAXITT010000489">
    <property type="protein sequence ID" value="CAL1542504.1"/>
    <property type="molecule type" value="Genomic_DNA"/>
</dbReference>
<feature type="transmembrane region" description="Helical" evidence="1">
    <location>
        <begin position="117"/>
        <end position="136"/>
    </location>
</feature>
<evidence type="ECO:0008006" key="5">
    <source>
        <dbReference type="Google" id="ProtNLM"/>
    </source>
</evidence>
<proteinExistence type="predicted"/>
<reference evidence="3 4" key="1">
    <citation type="submission" date="2024-04" db="EMBL/GenBank/DDBJ databases">
        <authorList>
            <consortium name="Genoscope - CEA"/>
            <person name="William W."/>
        </authorList>
    </citation>
    <scope>NUCLEOTIDE SEQUENCE [LARGE SCALE GENOMIC DNA]</scope>
</reference>
<dbReference type="Proteomes" id="UP001497497">
    <property type="component" value="Unassembled WGS sequence"/>
</dbReference>
<evidence type="ECO:0000313" key="3">
    <source>
        <dbReference type="EMBL" id="CAL1542504.1"/>
    </source>
</evidence>
<keyword evidence="1" id="KW-1133">Transmembrane helix</keyword>
<keyword evidence="1" id="KW-0472">Membrane</keyword>
<protein>
    <recommendedName>
        <fullName evidence="5">Secreted protein</fullName>
    </recommendedName>
</protein>
<organism evidence="3 4">
    <name type="scientific">Lymnaea stagnalis</name>
    <name type="common">Great pond snail</name>
    <name type="synonym">Helix stagnalis</name>
    <dbReference type="NCBI Taxonomy" id="6523"/>
    <lineage>
        <taxon>Eukaryota</taxon>
        <taxon>Metazoa</taxon>
        <taxon>Spiralia</taxon>
        <taxon>Lophotrochozoa</taxon>
        <taxon>Mollusca</taxon>
        <taxon>Gastropoda</taxon>
        <taxon>Heterobranchia</taxon>
        <taxon>Euthyneura</taxon>
        <taxon>Panpulmonata</taxon>
        <taxon>Hygrophila</taxon>
        <taxon>Lymnaeoidea</taxon>
        <taxon>Lymnaeidae</taxon>
        <taxon>Lymnaea</taxon>
    </lineage>
</organism>
<evidence type="ECO:0000313" key="4">
    <source>
        <dbReference type="Proteomes" id="UP001497497"/>
    </source>
</evidence>
<feature type="chain" id="PRO_5043584496" description="Secreted protein" evidence="2">
    <location>
        <begin position="37"/>
        <end position="145"/>
    </location>
</feature>
<sequence>MATTQTWKNLNVMATLTRQITLTLLLTCVYQDLALTQTTDEPSHDFIEELKTISYNCFEQILTCSNGNTSTLFKLDEKRRCEKIRNEAGSGCLKNQQKCTDSEIERMERAACDAKRLHLGFLTIAICVLVLLLGQMQNVQPLIST</sequence>
<accession>A0AAV2I8R3</accession>
<gene>
    <name evidence="3" type="ORF">GSLYS_00016070001</name>
</gene>
<dbReference type="AlphaFoldDB" id="A0AAV2I8R3"/>
<name>A0AAV2I8R3_LYMST</name>
<keyword evidence="4" id="KW-1185">Reference proteome</keyword>
<keyword evidence="2" id="KW-0732">Signal</keyword>
<keyword evidence="1" id="KW-0812">Transmembrane</keyword>
<feature type="signal peptide" evidence="2">
    <location>
        <begin position="1"/>
        <end position="36"/>
    </location>
</feature>
<evidence type="ECO:0000256" key="2">
    <source>
        <dbReference type="SAM" id="SignalP"/>
    </source>
</evidence>
<comment type="caution">
    <text evidence="3">The sequence shown here is derived from an EMBL/GenBank/DDBJ whole genome shotgun (WGS) entry which is preliminary data.</text>
</comment>